<feature type="domain" description="Calcineurin-like phosphoesterase" evidence="1">
    <location>
        <begin position="222"/>
        <end position="427"/>
    </location>
</feature>
<protein>
    <submittedName>
        <fullName evidence="4">3',5'-cyclic AMP phosphodiesterase CpdA</fullName>
    </submittedName>
</protein>
<gene>
    <name evidence="4" type="ORF">CLV63_102466</name>
</gene>
<evidence type="ECO:0000313" key="4">
    <source>
        <dbReference type="EMBL" id="PSL00338.1"/>
    </source>
</evidence>
<dbReference type="InterPro" id="IPR032288">
    <property type="entry name" value="Metallophos_C"/>
</dbReference>
<evidence type="ECO:0000259" key="3">
    <source>
        <dbReference type="Pfam" id="PF16371"/>
    </source>
</evidence>
<dbReference type="InterPro" id="IPR013783">
    <property type="entry name" value="Ig-like_fold"/>
</dbReference>
<dbReference type="GO" id="GO:0016787">
    <property type="term" value="F:hydrolase activity"/>
    <property type="evidence" value="ECO:0007669"/>
    <property type="project" value="InterPro"/>
</dbReference>
<dbReference type="PANTHER" id="PTHR43143:SF1">
    <property type="entry name" value="SERINE_THREONINE-PROTEIN PHOSPHATASE CPPED1"/>
    <property type="match status" value="1"/>
</dbReference>
<dbReference type="EMBL" id="PYGA01000002">
    <property type="protein sequence ID" value="PSL00338.1"/>
    <property type="molecule type" value="Genomic_DNA"/>
</dbReference>
<evidence type="ECO:0000259" key="2">
    <source>
        <dbReference type="Pfam" id="PF16370"/>
    </source>
</evidence>
<feature type="domain" description="Calcineurin-like phosphoesterase C-terminal" evidence="2">
    <location>
        <begin position="457"/>
        <end position="652"/>
    </location>
</feature>
<dbReference type="InterPro" id="IPR004843">
    <property type="entry name" value="Calcineurin-like_PHP"/>
</dbReference>
<dbReference type="Gene3D" id="3.60.21.10">
    <property type="match status" value="1"/>
</dbReference>
<comment type="caution">
    <text evidence="4">The sequence shown here is derived from an EMBL/GenBank/DDBJ whole genome shotgun (WGS) entry which is preliminary data.</text>
</comment>
<feature type="domain" description="Calcineurin-like phosphoesterase N-terminal" evidence="3">
    <location>
        <begin position="123"/>
        <end position="181"/>
    </location>
</feature>
<accession>A0A2P8DSZ9</accession>
<dbReference type="Pfam" id="PF16370">
    <property type="entry name" value="MetallophosC"/>
    <property type="match status" value="1"/>
</dbReference>
<dbReference type="InterPro" id="IPR051918">
    <property type="entry name" value="STPP_CPPED1"/>
</dbReference>
<evidence type="ECO:0000313" key="5">
    <source>
        <dbReference type="Proteomes" id="UP000240542"/>
    </source>
</evidence>
<dbReference type="InterPro" id="IPR029052">
    <property type="entry name" value="Metallo-depent_PP-like"/>
</dbReference>
<dbReference type="AlphaFoldDB" id="A0A2P8DSZ9"/>
<organism evidence="4 5">
    <name type="scientific">Murinocardiopsis flavida</name>
    <dbReference type="NCBI Taxonomy" id="645275"/>
    <lineage>
        <taxon>Bacteria</taxon>
        <taxon>Bacillati</taxon>
        <taxon>Actinomycetota</taxon>
        <taxon>Actinomycetes</taxon>
        <taxon>Streptosporangiales</taxon>
        <taxon>Nocardiopsidaceae</taxon>
        <taxon>Murinocardiopsis</taxon>
    </lineage>
</organism>
<proteinExistence type="predicted"/>
<evidence type="ECO:0000259" key="1">
    <source>
        <dbReference type="Pfam" id="PF00149"/>
    </source>
</evidence>
<keyword evidence="5" id="KW-1185">Reference proteome</keyword>
<dbReference type="SUPFAM" id="SSF56300">
    <property type="entry name" value="Metallo-dependent phosphatases"/>
    <property type="match status" value="1"/>
</dbReference>
<dbReference type="InterPro" id="IPR032285">
    <property type="entry name" value="Metallophos_N"/>
</dbReference>
<dbReference type="Gene3D" id="2.60.40.10">
    <property type="entry name" value="Immunoglobulins"/>
    <property type="match status" value="1"/>
</dbReference>
<dbReference type="Pfam" id="PF00149">
    <property type="entry name" value="Metallophos"/>
    <property type="match status" value="1"/>
</dbReference>
<dbReference type="PANTHER" id="PTHR43143">
    <property type="entry name" value="METALLOPHOSPHOESTERASE, CALCINEURIN SUPERFAMILY"/>
    <property type="match status" value="1"/>
</dbReference>
<dbReference type="Proteomes" id="UP000240542">
    <property type="component" value="Unassembled WGS sequence"/>
</dbReference>
<reference evidence="4 5" key="1">
    <citation type="submission" date="2018-03" db="EMBL/GenBank/DDBJ databases">
        <title>Genomic Encyclopedia of Archaeal and Bacterial Type Strains, Phase II (KMG-II): from individual species to whole genera.</title>
        <authorList>
            <person name="Goeker M."/>
        </authorList>
    </citation>
    <scope>NUCLEOTIDE SEQUENCE [LARGE SCALE GENOMIC DNA]</scope>
    <source>
        <strain evidence="4 5">DSM 45312</strain>
    </source>
</reference>
<dbReference type="GO" id="GO:0005975">
    <property type="term" value="P:carbohydrate metabolic process"/>
    <property type="evidence" value="ECO:0007669"/>
    <property type="project" value="UniProtKB-ARBA"/>
</dbReference>
<name>A0A2P8DSZ9_9ACTN</name>
<sequence>MLSVGLPLAGFVPRHIGERCMVKINSRHAETRRTPRTRHFSSTARAVLAASIATAVAGSLAIVASPAFAQQAENSDASAYRGKVEVVRASEGGKGGAGGKNGSALTGKVFVDADRNSASGGGERGLAGVTVTNGRDVVRTDKKGRYRLPAFDNMTVSITQPSGYQVPLDKYNIPQFHYNHLPEGSPKLRYGGIEPTGPLPAAVNFPVTKSKQTAAEAQNCVIAGDLQTTDKKEIEYARAGAINDLSKRDDYAGCGALFVGDVANDDLALYPDIKDLFTEINGPVRLLPGNHDLDFDAPSAEHSFDTFRAQLAPEYYSYDVGNVHVVALNTVDYPCTAAEDSPEGIDEHCADPKGDPSYNGRMDEDQLTWLKRDLGKVDRDKLVVVAGHIGLLNYADESSPVHQVDQVKRVHKLLEGRKAVAVSGHSHSIENLKAGDDTKGWRDLFGVEGLPFPHITAGAISGDWYSGEVGEEGYPTAIGRDGGRPGVVTLDVEGSEFQERYTVTGEPGEVQTQLGINSPTYREWFKERKEWNENPSGEAPELAEPLVVDKEDLSGGSWLTTNFFFGSTGSTVEVGIDGAPAEKAERTQQLKGEAVNVGAEYSDPYAAAQQLVHGGSLAERTMHMWRFDLPGDLDTGTHTAEVTATDSYGREFTDTLEFEVAERP</sequence>
<dbReference type="Pfam" id="PF16371">
    <property type="entry name" value="MetallophosN"/>
    <property type="match status" value="1"/>
</dbReference>